<evidence type="ECO:0000313" key="2">
    <source>
        <dbReference type="EMBL" id="MBI1621651.1"/>
    </source>
</evidence>
<dbReference type="Proteomes" id="UP000601789">
    <property type="component" value="Unassembled WGS sequence"/>
</dbReference>
<dbReference type="SUPFAM" id="SSF51695">
    <property type="entry name" value="PLC-like phosphodiesterases"/>
    <property type="match status" value="1"/>
</dbReference>
<sequence>MSRIMAHRGARNLWAENSLLGFRNTLEYGFDAVEFDVHLTDEGEMVVIHDATLERTTDGRGDVRKLTPAERKQLKLRGPDGALIDECPPTLEEVLAILAQDPSIEAWVELKSDADNRPYDGLIEKAASAIRAAGLAQRAALHSFDVSVVERIREIAPEMRRLVSVNAQSAERYGGLAAMMEKVRGLPHILGVHHELFAAEFDLIASEWGVENCSVWTVNDADQMRRWIEVYPGFIVSDDPVTLQSLMREKEPAQ</sequence>
<dbReference type="InterPro" id="IPR030395">
    <property type="entry name" value="GP_PDE_dom"/>
</dbReference>
<feature type="domain" description="GP-PDE" evidence="1">
    <location>
        <begin position="2"/>
        <end position="247"/>
    </location>
</feature>
<evidence type="ECO:0000259" key="1">
    <source>
        <dbReference type="PROSITE" id="PS51704"/>
    </source>
</evidence>
<dbReference type="PANTHER" id="PTHR46211">
    <property type="entry name" value="GLYCEROPHOSPHORYL DIESTER PHOSPHODIESTERASE"/>
    <property type="match status" value="1"/>
</dbReference>
<comment type="caution">
    <text evidence="2">The sequence shown here is derived from an EMBL/GenBank/DDBJ whole genome shotgun (WGS) entry which is preliminary data.</text>
</comment>
<dbReference type="PROSITE" id="PS51704">
    <property type="entry name" value="GP_PDE"/>
    <property type="match status" value="1"/>
</dbReference>
<keyword evidence="3" id="KW-1185">Reference proteome</keyword>
<organism evidence="2 3">
    <name type="scientific">Aquamicrobium zhengzhouense</name>
    <dbReference type="NCBI Taxonomy" id="2781738"/>
    <lineage>
        <taxon>Bacteria</taxon>
        <taxon>Pseudomonadati</taxon>
        <taxon>Pseudomonadota</taxon>
        <taxon>Alphaproteobacteria</taxon>
        <taxon>Hyphomicrobiales</taxon>
        <taxon>Phyllobacteriaceae</taxon>
        <taxon>Aquamicrobium</taxon>
    </lineage>
</organism>
<reference evidence="2 3" key="1">
    <citation type="submission" date="2020-10" db="EMBL/GenBank/DDBJ databases">
        <title>Aquamicrobium zhengzhouensis sp. nov., a exopolysaccharide producing bacterium isolated from farmland soil.</title>
        <authorList>
            <person name="Wang X."/>
        </authorList>
    </citation>
    <scope>NUCLEOTIDE SEQUENCE [LARGE SCALE GENOMIC DNA]</scope>
    <source>
        <strain evidence="3">cd-1</strain>
    </source>
</reference>
<dbReference type="Gene3D" id="3.20.20.190">
    <property type="entry name" value="Phosphatidylinositol (PI) phosphodiesterase"/>
    <property type="match status" value="1"/>
</dbReference>
<evidence type="ECO:0000313" key="3">
    <source>
        <dbReference type="Proteomes" id="UP000601789"/>
    </source>
</evidence>
<gene>
    <name evidence="2" type="ORF">IOD40_13390</name>
</gene>
<dbReference type="PROSITE" id="PS50007">
    <property type="entry name" value="PIPLC_X_DOMAIN"/>
    <property type="match status" value="1"/>
</dbReference>
<dbReference type="Pfam" id="PF03009">
    <property type="entry name" value="GDPD"/>
    <property type="match status" value="1"/>
</dbReference>
<dbReference type="RefSeq" id="WP_198477077.1">
    <property type="nucleotide sequence ID" value="NZ_JADGMQ010000009.1"/>
</dbReference>
<dbReference type="EMBL" id="JADGMQ010000009">
    <property type="protein sequence ID" value="MBI1621651.1"/>
    <property type="molecule type" value="Genomic_DNA"/>
</dbReference>
<dbReference type="InterPro" id="IPR017946">
    <property type="entry name" value="PLC-like_Pdiesterase_TIM-brl"/>
</dbReference>
<accession>A0ABS0SEI2</accession>
<protein>
    <submittedName>
        <fullName evidence="2">Glycerophosphodiester phosphodiesterase</fullName>
    </submittedName>
</protein>
<dbReference type="CDD" id="cd08565">
    <property type="entry name" value="GDPD_pAtGDE_like"/>
    <property type="match status" value="1"/>
</dbReference>
<name>A0ABS0SEI2_9HYPH</name>
<dbReference type="PANTHER" id="PTHR46211:SF14">
    <property type="entry name" value="GLYCEROPHOSPHODIESTER PHOSPHODIESTERASE"/>
    <property type="match status" value="1"/>
</dbReference>
<proteinExistence type="predicted"/>